<evidence type="ECO:0000256" key="2">
    <source>
        <dbReference type="ARBA" id="ARBA00010692"/>
    </source>
</evidence>
<evidence type="ECO:0000256" key="8">
    <source>
        <dbReference type="PIRNR" id="PIRNR016661"/>
    </source>
</evidence>
<dbReference type="GO" id="GO:0015225">
    <property type="term" value="F:biotin transmembrane transporter activity"/>
    <property type="evidence" value="ECO:0007669"/>
    <property type="project" value="UniProtKB-UniRule"/>
</dbReference>
<dbReference type="PIRSF" id="PIRSF016661">
    <property type="entry name" value="BioY"/>
    <property type="match status" value="1"/>
</dbReference>
<feature type="transmembrane region" description="Helical" evidence="9">
    <location>
        <begin position="21"/>
        <end position="42"/>
    </location>
</feature>
<dbReference type="PANTHER" id="PTHR34295:SF4">
    <property type="entry name" value="BIOTIN TRANSPORTER BIOY-RELATED"/>
    <property type="match status" value="1"/>
</dbReference>
<feature type="transmembrane region" description="Helical" evidence="9">
    <location>
        <begin position="94"/>
        <end position="113"/>
    </location>
</feature>
<keyword evidence="7 8" id="KW-0472">Membrane</keyword>
<evidence type="ECO:0000256" key="9">
    <source>
        <dbReference type="SAM" id="Phobius"/>
    </source>
</evidence>
<evidence type="ECO:0000256" key="7">
    <source>
        <dbReference type="ARBA" id="ARBA00023136"/>
    </source>
</evidence>
<keyword evidence="6 9" id="KW-1133">Transmembrane helix</keyword>
<comment type="caution">
    <text evidence="10">The sequence shown here is derived from an EMBL/GenBank/DDBJ whole genome shotgun (WGS) entry which is preliminary data.</text>
</comment>
<comment type="similarity">
    <text evidence="2 8">Belongs to the BioY family.</text>
</comment>
<reference evidence="10" key="2">
    <citation type="submission" date="2021-04" db="EMBL/GenBank/DDBJ databases">
        <authorList>
            <person name="Gilroy R."/>
        </authorList>
    </citation>
    <scope>NUCLEOTIDE SEQUENCE</scope>
    <source>
        <strain evidence="10">421</strain>
    </source>
</reference>
<evidence type="ECO:0000256" key="3">
    <source>
        <dbReference type="ARBA" id="ARBA00022448"/>
    </source>
</evidence>
<feature type="transmembrane region" description="Helical" evidence="9">
    <location>
        <begin position="125"/>
        <end position="148"/>
    </location>
</feature>
<dbReference type="EMBL" id="DXGE01000001">
    <property type="protein sequence ID" value="HIW84904.1"/>
    <property type="molecule type" value="Genomic_DNA"/>
</dbReference>
<dbReference type="AlphaFoldDB" id="A0A9D1RBN2"/>
<dbReference type="InterPro" id="IPR003784">
    <property type="entry name" value="BioY"/>
</dbReference>
<keyword evidence="3 8" id="KW-0813">Transport</keyword>
<evidence type="ECO:0000256" key="1">
    <source>
        <dbReference type="ARBA" id="ARBA00004651"/>
    </source>
</evidence>
<dbReference type="PANTHER" id="PTHR34295">
    <property type="entry name" value="BIOTIN TRANSPORTER BIOY"/>
    <property type="match status" value="1"/>
</dbReference>
<protein>
    <recommendedName>
        <fullName evidence="8">Biotin transporter</fullName>
    </recommendedName>
</protein>
<comment type="subcellular location">
    <subcellularLocation>
        <location evidence="1 8">Cell membrane</location>
        <topology evidence="1 8">Multi-pass membrane protein</topology>
    </subcellularLocation>
</comment>
<evidence type="ECO:0000313" key="10">
    <source>
        <dbReference type="EMBL" id="HIW84904.1"/>
    </source>
</evidence>
<dbReference type="Proteomes" id="UP000824205">
    <property type="component" value="Unassembled WGS sequence"/>
</dbReference>
<keyword evidence="4 8" id="KW-1003">Cell membrane</keyword>
<dbReference type="GO" id="GO:0005886">
    <property type="term" value="C:plasma membrane"/>
    <property type="evidence" value="ECO:0007669"/>
    <property type="project" value="UniProtKB-SubCell"/>
</dbReference>
<evidence type="ECO:0000256" key="4">
    <source>
        <dbReference type="ARBA" id="ARBA00022475"/>
    </source>
</evidence>
<proteinExistence type="inferred from homology"/>
<evidence type="ECO:0000256" key="5">
    <source>
        <dbReference type="ARBA" id="ARBA00022692"/>
    </source>
</evidence>
<reference evidence="10" key="1">
    <citation type="journal article" date="2021" name="PeerJ">
        <title>Extensive microbial diversity within the chicken gut microbiome revealed by metagenomics and culture.</title>
        <authorList>
            <person name="Gilroy R."/>
            <person name="Ravi A."/>
            <person name="Getino M."/>
            <person name="Pursley I."/>
            <person name="Horton D.L."/>
            <person name="Alikhan N.F."/>
            <person name="Baker D."/>
            <person name="Gharbi K."/>
            <person name="Hall N."/>
            <person name="Watson M."/>
            <person name="Adriaenssens E.M."/>
            <person name="Foster-Nyarko E."/>
            <person name="Jarju S."/>
            <person name="Secka A."/>
            <person name="Antonio M."/>
            <person name="Oren A."/>
            <person name="Chaudhuri R.R."/>
            <person name="La Ragione R."/>
            <person name="Hildebrand F."/>
            <person name="Pallen M.J."/>
        </authorList>
    </citation>
    <scope>NUCLEOTIDE SEQUENCE</scope>
    <source>
        <strain evidence="10">421</strain>
    </source>
</reference>
<dbReference type="Gene3D" id="1.10.1760.20">
    <property type="match status" value="1"/>
</dbReference>
<evidence type="ECO:0000256" key="6">
    <source>
        <dbReference type="ARBA" id="ARBA00022989"/>
    </source>
</evidence>
<name>A0A9D1RBN2_9FIRM</name>
<feature type="transmembrane region" description="Helical" evidence="9">
    <location>
        <begin position="71"/>
        <end position="88"/>
    </location>
</feature>
<dbReference type="Pfam" id="PF02632">
    <property type="entry name" value="BioY"/>
    <property type="match status" value="1"/>
</dbReference>
<sequence>MENITESRSKKEKKAGPRFKTSDLVYIGIFAAVIAVCSWIQIPLAVPITLQTFAVCCAAGMLGLRSGVLTVVVYIVIGLVGVPVFSNFGAGPGVLFGITGGYIIGFVFTALTVGGAVKLFGRKTAVYALSMTAGIALCYLFGTVWFVIWSANNSTGTTFAAALSTCVLPFIFPDLIKIALATLLCRRLSGHVKS</sequence>
<gene>
    <name evidence="10" type="ORF">IAA48_00245</name>
</gene>
<organism evidence="10 11">
    <name type="scientific">Candidatus Eubacterium faecipullorum</name>
    <dbReference type="NCBI Taxonomy" id="2838571"/>
    <lineage>
        <taxon>Bacteria</taxon>
        <taxon>Bacillati</taxon>
        <taxon>Bacillota</taxon>
        <taxon>Clostridia</taxon>
        <taxon>Eubacteriales</taxon>
        <taxon>Eubacteriaceae</taxon>
        <taxon>Eubacterium</taxon>
    </lineage>
</organism>
<accession>A0A9D1RBN2</accession>
<feature type="transmembrane region" description="Helical" evidence="9">
    <location>
        <begin position="160"/>
        <end position="185"/>
    </location>
</feature>
<evidence type="ECO:0000313" key="11">
    <source>
        <dbReference type="Proteomes" id="UP000824205"/>
    </source>
</evidence>
<keyword evidence="5 9" id="KW-0812">Transmembrane</keyword>